<organism evidence="2 3">
    <name type="scientific">Agromyces cerinus subsp. cerinus</name>
    <dbReference type="NCBI Taxonomy" id="232089"/>
    <lineage>
        <taxon>Bacteria</taxon>
        <taxon>Bacillati</taxon>
        <taxon>Actinomycetota</taxon>
        <taxon>Actinomycetes</taxon>
        <taxon>Micrococcales</taxon>
        <taxon>Microbacteriaceae</taxon>
        <taxon>Agromyces</taxon>
    </lineage>
</organism>
<name>A0A1N6DPI5_9MICO</name>
<proteinExistence type="predicted"/>
<evidence type="ECO:0000313" key="3">
    <source>
        <dbReference type="Proteomes" id="UP000184699"/>
    </source>
</evidence>
<dbReference type="EMBL" id="FSRJ01000001">
    <property type="protein sequence ID" value="SIN72660.1"/>
    <property type="molecule type" value="Genomic_DNA"/>
</dbReference>
<dbReference type="OrthoDB" id="5114162at2"/>
<dbReference type="RefSeq" id="WP_074258807.1">
    <property type="nucleotide sequence ID" value="NZ_FSRJ01000001.1"/>
</dbReference>
<sequence length="118" mass="12665">MAIVQLKDVVVSRVNRTGNGIKVLEENESGGKTYKTYFSVWFKEPHGLSEGDKVSLSGFLGAKIGDPWTDRDGNERTSVELSVNSPRLSGETAAPVTAPAASWETSPASGYESSEVPF</sequence>
<keyword evidence="3" id="KW-1185">Reference proteome</keyword>
<evidence type="ECO:0008006" key="4">
    <source>
        <dbReference type="Google" id="ProtNLM"/>
    </source>
</evidence>
<gene>
    <name evidence="2" type="ORF">SAMN05443544_0558</name>
</gene>
<feature type="compositionally biased region" description="Basic and acidic residues" evidence="1">
    <location>
        <begin position="68"/>
        <end position="78"/>
    </location>
</feature>
<evidence type="ECO:0000313" key="2">
    <source>
        <dbReference type="EMBL" id="SIN72660.1"/>
    </source>
</evidence>
<evidence type="ECO:0000256" key="1">
    <source>
        <dbReference type="SAM" id="MobiDB-lite"/>
    </source>
</evidence>
<dbReference type="Proteomes" id="UP000184699">
    <property type="component" value="Unassembled WGS sequence"/>
</dbReference>
<feature type="compositionally biased region" description="Polar residues" evidence="1">
    <location>
        <begin position="103"/>
        <end position="112"/>
    </location>
</feature>
<accession>A0A1N6DPI5</accession>
<protein>
    <recommendedName>
        <fullName evidence="4">Single-stranded DNA-binding protein</fullName>
    </recommendedName>
</protein>
<feature type="region of interest" description="Disordered" evidence="1">
    <location>
        <begin position="66"/>
        <end position="118"/>
    </location>
</feature>
<reference evidence="3" key="1">
    <citation type="submission" date="2016-11" db="EMBL/GenBank/DDBJ databases">
        <authorList>
            <person name="Varghese N."/>
            <person name="Submissions S."/>
        </authorList>
    </citation>
    <scope>NUCLEOTIDE SEQUENCE [LARGE SCALE GENOMIC DNA]</scope>
    <source>
        <strain evidence="3">DSM 8595</strain>
    </source>
</reference>
<dbReference type="AlphaFoldDB" id="A0A1N6DPI5"/>